<name>A0A9Q0J8I4_9ROSI</name>
<dbReference type="Proteomes" id="UP001141552">
    <property type="component" value="Unassembled WGS sequence"/>
</dbReference>
<reference evidence="1" key="2">
    <citation type="journal article" date="2023" name="Plants (Basel)">
        <title>Annotation of the Turnera subulata (Passifloraceae) Draft Genome Reveals the S-Locus Evolved after the Divergence of Turneroideae from Passifloroideae in a Stepwise Manner.</title>
        <authorList>
            <person name="Henning P.M."/>
            <person name="Roalson E.H."/>
            <person name="Mir W."/>
            <person name="McCubbin A.G."/>
            <person name="Shore J.S."/>
        </authorList>
    </citation>
    <scope>NUCLEOTIDE SEQUENCE</scope>
    <source>
        <strain evidence="1">F60SS</strain>
    </source>
</reference>
<sequence>KNMAGIGSLVDLLLFYTLERVLFNRMVCSIGLNPALVKKAIALWLALEQLGYPGLIRTISSYDNSSVEALFYKALQGIHCMHPDAVQPRESDVNPVSVALFDEPMNPVFIHRNRELMYSLYGHVMDTVCDKIFGETMALEVDESGSKPVIRRQGEESSQQGLAIYVPEAGTFSELGGQASEQSRLSNLNPDATGFYPEHTREESRKMFLTFSKGHPLSSEEIVSFFTSNWGQVVESVSVEPTQHGKDPKFARILFTNSLVIPRVLNGQAKAKFMVNGKHLWARSYVCRQGGNSLI</sequence>
<protein>
    <submittedName>
        <fullName evidence="1">Uncharacterized protein</fullName>
    </submittedName>
</protein>
<dbReference type="PANTHER" id="PTHR33527">
    <property type="entry name" value="OS07G0274300 PROTEIN"/>
    <property type="match status" value="1"/>
</dbReference>
<keyword evidence="2" id="KW-1185">Reference proteome</keyword>
<proteinExistence type="predicted"/>
<gene>
    <name evidence="1" type="ORF">Tsubulata_015286</name>
</gene>
<accession>A0A9Q0J8I4</accession>
<organism evidence="1 2">
    <name type="scientific">Turnera subulata</name>
    <dbReference type="NCBI Taxonomy" id="218843"/>
    <lineage>
        <taxon>Eukaryota</taxon>
        <taxon>Viridiplantae</taxon>
        <taxon>Streptophyta</taxon>
        <taxon>Embryophyta</taxon>
        <taxon>Tracheophyta</taxon>
        <taxon>Spermatophyta</taxon>
        <taxon>Magnoliopsida</taxon>
        <taxon>eudicotyledons</taxon>
        <taxon>Gunneridae</taxon>
        <taxon>Pentapetalae</taxon>
        <taxon>rosids</taxon>
        <taxon>fabids</taxon>
        <taxon>Malpighiales</taxon>
        <taxon>Passifloraceae</taxon>
        <taxon>Turnera</taxon>
    </lineage>
</organism>
<feature type="non-terminal residue" evidence="1">
    <location>
        <position position="295"/>
    </location>
</feature>
<evidence type="ECO:0000313" key="2">
    <source>
        <dbReference type="Proteomes" id="UP001141552"/>
    </source>
</evidence>
<comment type="caution">
    <text evidence="1">The sequence shown here is derived from an EMBL/GenBank/DDBJ whole genome shotgun (WGS) entry which is preliminary data.</text>
</comment>
<reference evidence="1" key="1">
    <citation type="submission" date="2022-02" db="EMBL/GenBank/DDBJ databases">
        <authorList>
            <person name="Henning P.M."/>
            <person name="McCubbin A.G."/>
            <person name="Shore J.S."/>
        </authorList>
    </citation>
    <scope>NUCLEOTIDE SEQUENCE</scope>
    <source>
        <strain evidence="1">F60SS</strain>
        <tissue evidence="1">Leaves</tissue>
    </source>
</reference>
<dbReference type="PANTHER" id="PTHR33527:SF53">
    <property type="entry name" value="OS10G0561000 PROTEIN"/>
    <property type="match status" value="1"/>
</dbReference>
<dbReference type="EMBL" id="JAKUCV010005329">
    <property type="protein sequence ID" value="KAJ4831600.1"/>
    <property type="molecule type" value="Genomic_DNA"/>
</dbReference>
<dbReference type="AlphaFoldDB" id="A0A9Q0J8I4"/>
<dbReference type="OrthoDB" id="1882251at2759"/>
<evidence type="ECO:0000313" key="1">
    <source>
        <dbReference type="EMBL" id="KAJ4831600.1"/>
    </source>
</evidence>